<dbReference type="CTD" id="9939621"/>
<reference evidence="2" key="1">
    <citation type="submission" date="2012-04" db="EMBL/GenBank/DDBJ databases">
        <title>The Genome Sequence of Loa loa.</title>
        <authorList>
            <consortium name="The Broad Institute Genome Sequencing Platform"/>
            <consortium name="Broad Institute Genome Sequencing Center for Infectious Disease"/>
            <person name="Nutman T.B."/>
            <person name="Fink D.L."/>
            <person name="Russ C."/>
            <person name="Young S."/>
            <person name="Zeng Q."/>
            <person name="Gargeya S."/>
            <person name="Alvarado L."/>
            <person name="Berlin A."/>
            <person name="Chapman S.B."/>
            <person name="Chen Z."/>
            <person name="Freedman E."/>
            <person name="Gellesch M."/>
            <person name="Goldberg J."/>
            <person name="Griggs A."/>
            <person name="Gujja S."/>
            <person name="Heilman E.R."/>
            <person name="Heiman D."/>
            <person name="Howarth C."/>
            <person name="Mehta T."/>
            <person name="Neiman D."/>
            <person name="Pearson M."/>
            <person name="Roberts A."/>
            <person name="Saif S."/>
            <person name="Shea T."/>
            <person name="Shenoy N."/>
            <person name="Sisk P."/>
            <person name="Stolte C."/>
            <person name="Sykes S."/>
            <person name="White J."/>
            <person name="Yandava C."/>
            <person name="Haas B."/>
            <person name="Henn M.R."/>
            <person name="Nusbaum C."/>
            <person name="Birren B."/>
        </authorList>
    </citation>
    <scope>NUCLEOTIDE SEQUENCE [LARGE SCALE GENOMIC DNA]</scope>
</reference>
<dbReference type="RefSeq" id="XP_003137823.1">
    <property type="nucleotide sequence ID" value="XM_003137775.1"/>
</dbReference>
<protein>
    <submittedName>
        <fullName evidence="2">Uncharacterized protein</fullName>
    </submittedName>
</protein>
<organism evidence="2">
    <name type="scientific">Loa loa</name>
    <name type="common">Eye worm</name>
    <name type="synonym">Filaria loa</name>
    <dbReference type="NCBI Taxonomy" id="7209"/>
    <lineage>
        <taxon>Eukaryota</taxon>
        <taxon>Metazoa</taxon>
        <taxon>Ecdysozoa</taxon>
        <taxon>Nematoda</taxon>
        <taxon>Chromadorea</taxon>
        <taxon>Rhabditida</taxon>
        <taxon>Spirurina</taxon>
        <taxon>Spiruromorpha</taxon>
        <taxon>Filarioidea</taxon>
        <taxon>Onchocercidae</taxon>
        <taxon>Loa</taxon>
    </lineage>
</organism>
<gene>
    <name evidence="2" type="ORF">LOAG_02237</name>
</gene>
<proteinExistence type="predicted"/>
<evidence type="ECO:0000256" key="1">
    <source>
        <dbReference type="SAM" id="MobiDB-lite"/>
    </source>
</evidence>
<dbReference type="KEGG" id="loa:LOAG_02237"/>
<dbReference type="EMBL" id="JH712175">
    <property type="protein sequence ID" value="EFO26254.1"/>
    <property type="molecule type" value="Genomic_DNA"/>
</dbReference>
<sequence>MELGEMNLEVELEDEDQEYTGTPEPDMTLPLRDQHCSTQSRDMKNIVPARSAWYAFVSCWACWINVSFQLNQKLKLNLQEQKYNKNKSAATVD</sequence>
<accession>A0A1S0U7E1</accession>
<dbReference type="AlphaFoldDB" id="A0A1S0U7E1"/>
<dbReference type="InParanoid" id="A0A1S0U7E1"/>
<dbReference type="GeneID" id="9939621"/>
<name>A0A1S0U7E1_LOALO</name>
<evidence type="ECO:0000313" key="2">
    <source>
        <dbReference type="EMBL" id="EFO26254.1"/>
    </source>
</evidence>
<feature type="region of interest" description="Disordered" evidence="1">
    <location>
        <begin position="12"/>
        <end position="31"/>
    </location>
</feature>